<dbReference type="InterPro" id="IPR003439">
    <property type="entry name" value="ABC_transporter-like_ATP-bd"/>
</dbReference>
<dbReference type="NCBIfam" id="TIGR01842">
    <property type="entry name" value="type_I_sec_PrtD"/>
    <property type="match status" value="1"/>
</dbReference>
<feature type="transmembrane region" description="Helical" evidence="9">
    <location>
        <begin position="154"/>
        <end position="177"/>
    </location>
</feature>
<dbReference type="Proteomes" id="UP000033662">
    <property type="component" value="Unassembled WGS sequence"/>
</dbReference>
<evidence type="ECO:0000256" key="7">
    <source>
        <dbReference type="ARBA" id="ARBA00022989"/>
    </source>
</evidence>
<dbReference type="InterPro" id="IPR011527">
    <property type="entry name" value="ABC1_TM_dom"/>
</dbReference>
<gene>
    <name evidence="12" type="ORF">VP02_07785</name>
</gene>
<keyword evidence="8 9" id="KW-0472">Membrane</keyword>
<evidence type="ECO:0000313" key="12">
    <source>
        <dbReference type="EMBL" id="KKA08582.1"/>
    </source>
</evidence>
<keyword evidence="6" id="KW-0067">ATP-binding</keyword>
<comment type="caution">
    <text evidence="12">The sequence shown here is derived from an EMBL/GenBank/DDBJ whole genome shotgun (WGS) entry which is preliminary data.</text>
</comment>
<feature type="transmembrane region" description="Helical" evidence="9">
    <location>
        <begin position="58"/>
        <end position="78"/>
    </location>
</feature>
<dbReference type="PROSITE" id="PS50893">
    <property type="entry name" value="ABC_TRANSPORTER_2"/>
    <property type="match status" value="1"/>
</dbReference>
<accession>A0A0F4XRR8</accession>
<dbReference type="InterPro" id="IPR010128">
    <property type="entry name" value="ATPase_T1SS_PrtD-like"/>
</dbReference>
<feature type="domain" description="ABC transporter" evidence="10">
    <location>
        <begin position="334"/>
        <end position="570"/>
    </location>
</feature>
<evidence type="ECO:0000256" key="8">
    <source>
        <dbReference type="ARBA" id="ARBA00023136"/>
    </source>
</evidence>
<dbReference type="InterPro" id="IPR036640">
    <property type="entry name" value="ABC1_TM_sf"/>
</dbReference>
<evidence type="ECO:0000256" key="3">
    <source>
        <dbReference type="ARBA" id="ARBA00022475"/>
    </source>
</evidence>
<evidence type="ECO:0000256" key="5">
    <source>
        <dbReference type="ARBA" id="ARBA00022741"/>
    </source>
</evidence>
<dbReference type="AlphaFoldDB" id="A0A0F4XRR8"/>
<keyword evidence="3" id="KW-1003">Cell membrane</keyword>
<dbReference type="SMART" id="SM00382">
    <property type="entry name" value="AAA"/>
    <property type="match status" value="1"/>
</dbReference>
<evidence type="ECO:0000256" key="6">
    <source>
        <dbReference type="ARBA" id="ARBA00022840"/>
    </source>
</evidence>
<dbReference type="EMBL" id="JZXC01000005">
    <property type="protein sequence ID" value="KKA08582.1"/>
    <property type="molecule type" value="Genomic_DNA"/>
</dbReference>
<dbReference type="SUPFAM" id="SSF52540">
    <property type="entry name" value="P-loop containing nucleoside triphosphate hydrolases"/>
    <property type="match status" value="1"/>
</dbReference>
<dbReference type="GO" id="GO:0005886">
    <property type="term" value="C:plasma membrane"/>
    <property type="evidence" value="ECO:0007669"/>
    <property type="project" value="UniProtKB-SubCell"/>
</dbReference>
<keyword evidence="7 9" id="KW-1133">Transmembrane helix</keyword>
<dbReference type="InterPro" id="IPR039421">
    <property type="entry name" value="Type_1_exporter"/>
</dbReference>
<name>A0A0F4XRR8_9PSED</name>
<dbReference type="PANTHER" id="PTHR43394">
    <property type="entry name" value="ATP-DEPENDENT PERMEASE MDL1, MITOCHONDRIAL"/>
    <property type="match status" value="1"/>
</dbReference>
<organism evidence="12 13">
    <name type="scientific">Pseudomonas kilonensis</name>
    <dbReference type="NCBI Taxonomy" id="132476"/>
    <lineage>
        <taxon>Bacteria</taxon>
        <taxon>Pseudomonadati</taxon>
        <taxon>Pseudomonadota</taxon>
        <taxon>Gammaproteobacteria</taxon>
        <taxon>Pseudomonadales</taxon>
        <taxon>Pseudomonadaceae</taxon>
        <taxon>Pseudomonas</taxon>
    </lineage>
</organism>
<dbReference type="SUPFAM" id="SSF90123">
    <property type="entry name" value="ABC transporter transmembrane region"/>
    <property type="match status" value="1"/>
</dbReference>
<evidence type="ECO:0000259" key="11">
    <source>
        <dbReference type="PROSITE" id="PS50929"/>
    </source>
</evidence>
<dbReference type="GO" id="GO:0005524">
    <property type="term" value="F:ATP binding"/>
    <property type="evidence" value="ECO:0007669"/>
    <property type="project" value="UniProtKB-KW"/>
</dbReference>
<dbReference type="GO" id="GO:0015421">
    <property type="term" value="F:ABC-type oligopeptide transporter activity"/>
    <property type="evidence" value="ECO:0007669"/>
    <property type="project" value="TreeGrafter"/>
</dbReference>
<dbReference type="InterPro" id="IPR017871">
    <property type="entry name" value="ABC_transporter-like_CS"/>
</dbReference>
<evidence type="ECO:0000313" key="13">
    <source>
        <dbReference type="Proteomes" id="UP000033662"/>
    </source>
</evidence>
<dbReference type="PATRIC" id="fig|132476.4.peg.5505"/>
<evidence type="ECO:0000259" key="10">
    <source>
        <dbReference type="PROSITE" id="PS50893"/>
    </source>
</evidence>
<dbReference type="Gene3D" id="1.20.1560.10">
    <property type="entry name" value="ABC transporter type 1, transmembrane domain"/>
    <property type="match status" value="1"/>
</dbReference>
<dbReference type="FunFam" id="3.40.50.300:FF:001444">
    <property type="entry name" value="ABC transporter ATP-binding protein"/>
    <property type="match status" value="1"/>
</dbReference>
<sequence>MKTPNAVSAPVVAPPLKSALRRGLIGAALFSGVINILALIGPVFMLEVYDRVIPSQSVPTLVALGLLALGVYALSGLLDIIRSRVMVRIASSLDLTLSSRVFNVIAGASLKTPITGDALKPAQELDQIRSFIGGPGLVAFFDLPWMPVYLAVCFYIHPLFGLLTVGLMIILIGLTLITDRQTRKLMQASADALNTRNHLGQQAHQNAEALMAMGMLANTSTIWQKNHSTFITLQRRSIDIGGFYGGISKTLRQVVQSAALALGAWLVIQGDLSGGTMIAASIIVARTLAPAEQVIASWRSLLGAQIAWKKLLEVFSLFPDAQSKTELPAAHRNLQVESVFAAPPGAQRLTLQNINFMVAAGTAVGVVGPSASGKSSLARVLVNAWAPARGHVRLDGAPLDLLTEQARGKLIGYLPQSVGLFTGTVAQNIARLDPSAPDSAIVSAAQLAGVHELILQLPQGYETQVGEGGVNLSAGQRQRVALARALFGDPFLVVLDEPNSNLDAEGEQALAKAILALKARGAIVVVIAHRTNILSVIDHVLILENGMQAAFGPKDVVLKRPPAPAPRPANNVVELGVSN</sequence>
<dbReference type="InterPro" id="IPR003593">
    <property type="entry name" value="AAA+_ATPase"/>
</dbReference>
<dbReference type="Pfam" id="PF00005">
    <property type="entry name" value="ABC_tran"/>
    <property type="match status" value="1"/>
</dbReference>
<dbReference type="GO" id="GO:0030256">
    <property type="term" value="C:type I protein secretion system complex"/>
    <property type="evidence" value="ECO:0007669"/>
    <property type="project" value="InterPro"/>
</dbReference>
<dbReference type="PANTHER" id="PTHR43394:SF1">
    <property type="entry name" value="ATP-BINDING CASSETTE SUB-FAMILY B MEMBER 10, MITOCHONDRIAL"/>
    <property type="match status" value="1"/>
</dbReference>
<dbReference type="PROSITE" id="PS50929">
    <property type="entry name" value="ABC_TM1F"/>
    <property type="match status" value="1"/>
</dbReference>
<dbReference type="Pfam" id="PF00664">
    <property type="entry name" value="ABC_membrane"/>
    <property type="match status" value="1"/>
</dbReference>
<evidence type="ECO:0000256" key="9">
    <source>
        <dbReference type="SAM" id="Phobius"/>
    </source>
</evidence>
<comment type="subcellular location">
    <subcellularLocation>
        <location evidence="1">Cell membrane</location>
        <topology evidence="1">Multi-pass membrane protein</topology>
    </subcellularLocation>
</comment>
<dbReference type="InterPro" id="IPR027417">
    <property type="entry name" value="P-loop_NTPase"/>
</dbReference>
<proteinExistence type="predicted"/>
<evidence type="ECO:0000256" key="1">
    <source>
        <dbReference type="ARBA" id="ARBA00004651"/>
    </source>
</evidence>
<dbReference type="Gene3D" id="3.40.50.300">
    <property type="entry name" value="P-loop containing nucleotide triphosphate hydrolases"/>
    <property type="match status" value="1"/>
</dbReference>
<dbReference type="GO" id="GO:0016887">
    <property type="term" value="F:ATP hydrolysis activity"/>
    <property type="evidence" value="ECO:0007669"/>
    <property type="project" value="InterPro"/>
</dbReference>
<dbReference type="PROSITE" id="PS00211">
    <property type="entry name" value="ABC_TRANSPORTER_1"/>
    <property type="match status" value="1"/>
</dbReference>
<evidence type="ECO:0000256" key="2">
    <source>
        <dbReference type="ARBA" id="ARBA00022448"/>
    </source>
</evidence>
<dbReference type="GO" id="GO:0030253">
    <property type="term" value="P:protein secretion by the type I secretion system"/>
    <property type="evidence" value="ECO:0007669"/>
    <property type="project" value="InterPro"/>
</dbReference>
<keyword evidence="4 9" id="KW-0812">Transmembrane</keyword>
<keyword evidence="5" id="KW-0547">Nucleotide-binding</keyword>
<evidence type="ECO:0000256" key="4">
    <source>
        <dbReference type="ARBA" id="ARBA00022692"/>
    </source>
</evidence>
<protein>
    <submittedName>
        <fullName evidence="12">Type I secretion protein</fullName>
    </submittedName>
</protein>
<feature type="domain" description="ABC transmembrane type-1" evidence="11">
    <location>
        <begin position="25"/>
        <end position="303"/>
    </location>
</feature>
<keyword evidence="2" id="KW-0813">Transport</keyword>
<reference evidence="12 13" key="1">
    <citation type="submission" date="2015-03" db="EMBL/GenBank/DDBJ databases">
        <title>Pseudomonas fluorescens 1855-344 Genome sequencing and assembly.</title>
        <authorList>
            <person name="Eng W.W.H."/>
            <person name="Gan H.M."/>
            <person name="Savka M.A."/>
        </authorList>
    </citation>
    <scope>NUCLEOTIDE SEQUENCE [LARGE SCALE GENOMIC DNA]</scope>
    <source>
        <strain evidence="12 13">1855-344</strain>
    </source>
</reference>
<dbReference type="OrthoDB" id="9787557at2"/>
<feature type="transmembrane region" description="Helical" evidence="9">
    <location>
        <begin position="24"/>
        <end position="46"/>
    </location>
</feature>